<dbReference type="EMBL" id="CACRXK020006535">
    <property type="protein sequence ID" value="CAB4009676.1"/>
    <property type="molecule type" value="Genomic_DNA"/>
</dbReference>
<proteinExistence type="predicted"/>
<gene>
    <name evidence="1" type="ORF">PACLA_8A057592</name>
</gene>
<dbReference type="AlphaFoldDB" id="A0A7D9EJ87"/>
<accession>A0A7D9EJ87</accession>
<evidence type="ECO:0000313" key="2">
    <source>
        <dbReference type="Proteomes" id="UP001152795"/>
    </source>
</evidence>
<sequence>MAGFTHLAWVDRSIPEDHLTAVLEEDELSMVTIVEEILRCGESFDKTSKSICYKKLRVYIRQGLSPVLRPNTWKTLSGSRKVIETTPSLFHEIQNDIGIKKLV</sequence>
<protein>
    <submittedName>
        <fullName evidence="1">Uncharacterized protein</fullName>
    </submittedName>
</protein>
<name>A0A7D9EJ87_PARCT</name>
<evidence type="ECO:0000313" key="1">
    <source>
        <dbReference type="EMBL" id="CAB4009676.1"/>
    </source>
</evidence>
<dbReference type="Proteomes" id="UP001152795">
    <property type="component" value="Unassembled WGS sequence"/>
</dbReference>
<organism evidence="1 2">
    <name type="scientific">Paramuricea clavata</name>
    <name type="common">Red gorgonian</name>
    <name type="synonym">Violescent sea-whip</name>
    <dbReference type="NCBI Taxonomy" id="317549"/>
    <lineage>
        <taxon>Eukaryota</taxon>
        <taxon>Metazoa</taxon>
        <taxon>Cnidaria</taxon>
        <taxon>Anthozoa</taxon>
        <taxon>Octocorallia</taxon>
        <taxon>Malacalcyonacea</taxon>
        <taxon>Plexauridae</taxon>
        <taxon>Paramuricea</taxon>
    </lineage>
</organism>
<comment type="caution">
    <text evidence="1">The sequence shown here is derived from an EMBL/GenBank/DDBJ whole genome shotgun (WGS) entry which is preliminary data.</text>
</comment>
<reference evidence="1" key="1">
    <citation type="submission" date="2020-04" db="EMBL/GenBank/DDBJ databases">
        <authorList>
            <person name="Alioto T."/>
            <person name="Alioto T."/>
            <person name="Gomez Garrido J."/>
        </authorList>
    </citation>
    <scope>NUCLEOTIDE SEQUENCE</scope>
    <source>
        <strain evidence="1">A484AB</strain>
    </source>
</reference>
<keyword evidence="2" id="KW-1185">Reference proteome</keyword>